<dbReference type="Proteomes" id="UP001333110">
    <property type="component" value="Unassembled WGS sequence"/>
</dbReference>
<keyword evidence="3" id="KW-1185">Reference proteome</keyword>
<protein>
    <recommendedName>
        <fullName evidence="1">Reverse transcriptase domain-containing protein</fullName>
    </recommendedName>
</protein>
<name>A0AAN7NNV4_MYCAM</name>
<evidence type="ECO:0000259" key="1">
    <source>
        <dbReference type="Pfam" id="PF00078"/>
    </source>
</evidence>
<dbReference type="Pfam" id="PF00078">
    <property type="entry name" value="RVT_1"/>
    <property type="match status" value="1"/>
</dbReference>
<dbReference type="AlphaFoldDB" id="A0AAN7NNV4"/>
<sequence length="187" mass="21253">MEQILLEDMEVREVIRDSQHGFTKGKSFLTNLVVFYDAVSASEDKGRAMIWIRNWMDGCIQRVIVNGSIAKWKPVMSGVSQGSVLESILFNIFISDIGRGIECTLNKFADDTKLCGAVDLLEGSDAIQRDLDRLGEWACVNLMKFKKVKRKVLHLGHSYEFMLVMCCHLPRLRHLCGDHQSYALHCT</sequence>
<reference evidence="2 3" key="1">
    <citation type="journal article" date="2023" name="J. Hered.">
        <title>Chromosome-level genome of the wood stork (Mycteria americana) provides insight into avian chromosome evolution.</title>
        <authorList>
            <person name="Flamio R. Jr."/>
            <person name="Ramstad K.M."/>
        </authorList>
    </citation>
    <scope>NUCLEOTIDE SEQUENCE [LARGE SCALE GENOMIC DNA]</scope>
    <source>
        <strain evidence="2">JAX WOST 10</strain>
    </source>
</reference>
<gene>
    <name evidence="2" type="ORF">QYF61_001457</name>
</gene>
<proteinExistence type="predicted"/>
<feature type="domain" description="Reverse transcriptase" evidence="1">
    <location>
        <begin position="47"/>
        <end position="154"/>
    </location>
</feature>
<dbReference type="EMBL" id="JAUNZN010000001">
    <property type="protein sequence ID" value="KAK4828899.1"/>
    <property type="molecule type" value="Genomic_DNA"/>
</dbReference>
<evidence type="ECO:0000313" key="2">
    <source>
        <dbReference type="EMBL" id="KAK4828899.1"/>
    </source>
</evidence>
<evidence type="ECO:0000313" key="3">
    <source>
        <dbReference type="Proteomes" id="UP001333110"/>
    </source>
</evidence>
<organism evidence="2 3">
    <name type="scientific">Mycteria americana</name>
    <name type="common">Wood stork</name>
    <dbReference type="NCBI Taxonomy" id="33587"/>
    <lineage>
        <taxon>Eukaryota</taxon>
        <taxon>Metazoa</taxon>
        <taxon>Chordata</taxon>
        <taxon>Craniata</taxon>
        <taxon>Vertebrata</taxon>
        <taxon>Euteleostomi</taxon>
        <taxon>Archelosauria</taxon>
        <taxon>Archosauria</taxon>
        <taxon>Dinosauria</taxon>
        <taxon>Saurischia</taxon>
        <taxon>Theropoda</taxon>
        <taxon>Coelurosauria</taxon>
        <taxon>Aves</taxon>
        <taxon>Neognathae</taxon>
        <taxon>Neoaves</taxon>
        <taxon>Aequornithes</taxon>
        <taxon>Ciconiiformes</taxon>
        <taxon>Ciconiidae</taxon>
        <taxon>Mycteria</taxon>
    </lineage>
</organism>
<comment type="caution">
    <text evidence="2">The sequence shown here is derived from an EMBL/GenBank/DDBJ whole genome shotgun (WGS) entry which is preliminary data.</text>
</comment>
<dbReference type="InterPro" id="IPR000477">
    <property type="entry name" value="RT_dom"/>
</dbReference>
<dbReference type="PANTHER" id="PTHR33332">
    <property type="entry name" value="REVERSE TRANSCRIPTASE DOMAIN-CONTAINING PROTEIN"/>
    <property type="match status" value="1"/>
</dbReference>
<accession>A0AAN7NNV4</accession>